<dbReference type="PANTHER" id="PTHR42847">
    <property type="entry name" value="ALKANESULFONATE MONOOXYGENASE"/>
    <property type="match status" value="1"/>
</dbReference>
<evidence type="ECO:0000256" key="1">
    <source>
        <dbReference type="ARBA" id="ARBA00022630"/>
    </source>
</evidence>
<dbReference type="GO" id="GO:0046306">
    <property type="term" value="P:alkanesulfonate catabolic process"/>
    <property type="evidence" value="ECO:0007669"/>
    <property type="project" value="TreeGrafter"/>
</dbReference>
<dbReference type="InterPro" id="IPR011251">
    <property type="entry name" value="Luciferase-like_dom"/>
</dbReference>
<dbReference type="Pfam" id="PF00296">
    <property type="entry name" value="Bac_luciferase"/>
    <property type="match status" value="1"/>
</dbReference>
<dbReference type="AlphaFoldDB" id="A0A290Z5K2"/>
<feature type="domain" description="Luciferase-like" evidence="5">
    <location>
        <begin position="8"/>
        <end position="205"/>
    </location>
</feature>
<evidence type="ECO:0000256" key="3">
    <source>
        <dbReference type="ARBA" id="ARBA00023002"/>
    </source>
</evidence>
<name>A0A290Z5K2_9PSEU</name>
<evidence type="ECO:0000313" key="6">
    <source>
        <dbReference type="EMBL" id="ATE54331.1"/>
    </source>
</evidence>
<dbReference type="GO" id="GO:0008726">
    <property type="term" value="F:alkanesulfonate monooxygenase activity"/>
    <property type="evidence" value="ECO:0007669"/>
    <property type="project" value="TreeGrafter"/>
</dbReference>
<dbReference type="InterPro" id="IPR050172">
    <property type="entry name" value="SsuD_RutA_monooxygenase"/>
</dbReference>
<dbReference type="SUPFAM" id="SSF51679">
    <property type="entry name" value="Bacterial luciferase-like"/>
    <property type="match status" value="1"/>
</dbReference>
<dbReference type="EMBL" id="CP023445">
    <property type="protein sequence ID" value="ATE54331.1"/>
    <property type="molecule type" value="Genomic_DNA"/>
</dbReference>
<evidence type="ECO:0000256" key="4">
    <source>
        <dbReference type="ARBA" id="ARBA00023033"/>
    </source>
</evidence>
<keyword evidence="7" id="KW-1185">Reference proteome</keyword>
<dbReference type="PANTHER" id="PTHR42847:SF4">
    <property type="entry name" value="ALKANESULFONATE MONOOXYGENASE-RELATED"/>
    <property type="match status" value="1"/>
</dbReference>
<protein>
    <recommendedName>
        <fullName evidence="5">Luciferase-like domain-containing protein</fullName>
    </recommendedName>
</protein>
<dbReference type="Gene3D" id="3.20.20.30">
    <property type="entry name" value="Luciferase-like domain"/>
    <property type="match status" value="1"/>
</dbReference>
<sequence length="306" mass="32721">MSALRFGLMTYEAAPIGELVARWRGFEADGWDALWAGDHLWSALDADGNPTRPRFDPWVLAACVATATERVEVGTLVSAIGMRNPTVLAKQAITLDHVSGGRFTTGLGAGGNPKDEAAAGIAPLAPDERAARFGEYAAVVRAVLDGGSYDLAGEHHSARGVSAPPPVAGRPPLLIAAHLRSTIAVAARHADVWHTYGSLFSQLARGQQLTADESLAVTARRARALDEECERIGRDPGTVRRGFMLGFTRDAPWTSVQAFRETVGRYAEVGITEFAFPFPLQGPHDPDVFHEVVADVLPALRAGERP</sequence>
<dbReference type="RefSeq" id="WP_096493375.1">
    <property type="nucleotide sequence ID" value="NZ_CP023445.1"/>
</dbReference>
<keyword evidence="2" id="KW-0288">FMN</keyword>
<gene>
    <name evidence="6" type="ORF">CNX65_14375</name>
</gene>
<keyword evidence="4" id="KW-0503">Monooxygenase</keyword>
<dbReference type="InterPro" id="IPR036661">
    <property type="entry name" value="Luciferase-like_sf"/>
</dbReference>
<evidence type="ECO:0000313" key="7">
    <source>
        <dbReference type="Proteomes" id="UP000218505"/>
    </source>
</evidence>
<organism evidence="6 7">
    <name type="scientific">Actinosynnema pretiosum</name>
    <dbReference type="NCBI Taxonomy" id="42197"/>
    <lineage>
        <taxon>Bacteria</taxon>
        <taxon>Bacillati</taxon>
        <taxon>Actinomycetota</taxon>
        <taxon>Actinomycetes</taxon>
        <taxon>Pseudonocardiales</taxon>
        <taxon>Pseudonocardiaceae</taxon>
        <taxon>Actinosynnema</taxon>
    </lineage>
</organism>
<accession>A0A290Z5K2</accession>
<keyword evidence="1" id="KW-0285">Flavoprotein</keyword>
<dbReference type="KEGG" id="apre:CNX65_14375"/>
<proteinExistence type="predicted"/>
<evidence type="ECO:0000259" key="5">
    <source>
        <dbReference type="Pfam" id="PF00296"/>
    </source>
</evidence>
<evidence type="ECO:0000256" key="2">
    <source>
        <dbReference type="ARBA" id="ARBA00022643"/>
    </source>
</evidence>
<keyword evidence="3" id="KW-0560">Oxidoreductase</keyword>
<dbReference type="Proteomes" id="UP000218505">
    <property type="component" value="Chromosome"/>
</dbReference>
<reference evidence="6" key="1">
    <citation type="submission" date="2017-09" db="EMBL/GenBank/DDBJ databases">
        <title>Complete Genome Sequence of ansamitocin-producing Bacterium Actinosynnema pretiosum X47.</title>
        <authorList>
            <person name="Cao G."/>
            <person name="Zong G."/>
            <person name="Zhong C."/>
            <person name="Fu J."/>
        </authorList>
    </citation>
    <scope>NUCLEOTIDE SEQUENCE [LARGE SCALE GENOMIC DNA]</scope>
    <source>
        <strain evidence="6">X47</strain>
    </source>
</reference>